<comment type="similarity">
    <text evidence="4">Belongs to the class I-like SAM-binding methyltransferase superfamily. Cation-dependent O-methyltransferase family.</text>
</comment>
<comment type="function">
    <text evidence="4">Catalyzes the methylation of 5-hydroxyuridine (ho5U) to form 5-methoxyuridine (mo5U) at position 34 in tRNAs.</text>
</comment>
<evidence type="ECO:0000256" key="2">
    <source>
        <dbReference type="ARBA" id="ARBA00022679"/>
    </source>
</evidence>
<keyword evidence="3 4" id="KW-0949">S-adenosyl-L-methionine</keyword>
<feature type="binding site" evidence="4">
    <location>
        <position position="131"/>
    </location>
    <ligand>
        <name>S-adenosyl-L-methionine</name>
        <dbReference type="ChEBI" id="CHEBI:59789"/>
    </ligand>
</feature>
<evidence type="ECO:0000313" key="6">
    <source>
        <dbReference type="Proteomes" id="UP000724672"/>
    </source>
</evidence>
<dbReference type="Proteomes" id="UP000724672">
    <property type="component" value="Unassembled WGS sequence"/>
</dbReference>
<dbReference type="InterPro" id="IPR043675">
    <property type="entry name" value="TrmR_methyltr"/>
</dbReference>
<feature type="binding site" evidence="4">
    <location>
        <position position="157"/>
    </location>
    <ligand>
        <name>Mg(2+)</name>
        <dbReference type="ChEBI" id="CHEBI:18420"/>
    </ligand>
</feature>
<dbReference type="Pfam" id="PF01596">
    <property type="entry name" value="Methyltransf_3"/>
    <property type="match status" value="1"/>
</dbReference>
<dbReference type="RefSeq" id="WP_203367929.1">
    <property type="nucleotide sequence ID" value="NZ_WSFT01000053.1"/>
</dbReference>
<sequence>MSNINKEYIEEYIREIIPKRTELIQSLEEYAKENHVPIIHLEVAEFLKVLIKIKKAKNILEIGSAIGYSAIIMASSMDNGSLTSIERREDMVNLAKSNIEKSGLERVNIIHGEAQEVLPNIKQKFDFIFIDAAKGKYMEFLPFCIDMLEENGVIVSDNVLFKGMVANDDLVVRRKKTIVRRMREYLDYISNHPRLTTSVIPIGDGMAISYKEDDK</sequence>
<dbReference type="SUPFAM" id="SSF53335">
    <property type="entry name" value="S-adenosyl-L-methionine-dependent methyltransferases"/>
    <property type="match status" value="1"/>
</dbReference>
<dbReference type="GO" id="GO:0008757">
    <property type="term" value="F:S-adenosylmethionine-dependent methyltransferase activity"/>
    <property type="evidence" value="ECO:0007669"/>
    <property type="project" value="TreeGrafter"/>
</dbReference>
<dbReference type="Gene3D" id="3.40.50.150">
    <property type="entry name" value="Vaccinia Virus protein VP39"/>
    <property type="match status" value="1"/>
</dbReference>
<comment type="subunit">
    <text evidence="4">Homodimer.</text>
</comment>
<feature type="binding site" evidence="4">
    <location>
        <position position="158"/>
    </location>
    <ligand>
        <name>Mg(2+)</name>
        <dbReference type="ChEBI" id="CHEBI:18420"/>
    </ligand>
</feature>
<dbReference type="InterPro" id="IPR029063">
    <property type="entry name" value="SAM-dependent_MTases_sf"/>
</dbReference>
<keyword evidence="4" id="KW-0460">Magnesium</keyword>
<dbReference type="GO" id="GO:0030488">
    <property type="term" value="P:tRNA methylation"/>
    <property type="evidence" value="ECO:0007669"/>
    <property type="project" value="UniProtKB-UniRule"/>
</dbReference>
<dbReference type="PANTHER" id="PTHR10509">
    <property type="entry name" value="O-METHYLTRANSFERASE-RELATED"/>
    <property type="match status" value="1"/>
</dbReference>
<dbReference type="EMBL" id="WSFT01000053">
    <property type="protein sequence ID" value="MBS4540031.1"/>
    <property type="molecule type" value="Genomic_DNA"/>
</dbReference>
<dbReference type="PANTHER" id="PTHR10509:SF14">
    <property type="entry name" value="CAFFEOYL-COA O-METHYLTRANSFERASE 3-RELATED"/>
    <property type="match status" value="1"/>
</dbReference>
<evidence type="ECO:0000256" key="1">
    <source>
        <dbReference type="ARBA" id="ARBA00022603"/>
    </source>
</evidence>
<dbReference type="CDD" id="cd02440">
    <property type="entry name" value="AdoMet_MTases"/>
    <property type="match status" value="1"/>
</dbReference>
<feature type="binding site" evidence="4">
    <location>
        <position position="39"/>
    </location>
    <ligand>
        <name>S-adenosyl-L-methionine</name>
        <dbReference type="ChEBI" id="CHEBI:59789"/>
    </ligand>
</feature>
<dbReference type="InterPro" id="IPR050362">
    <property type="entry name" value="Cation-dep_OMT"/>
</dbReference>
<evidence type="ECO:0000313" key="5">
    <source>
        <dbReference type="EMBL" id="MBS4540031.1"/>
    </source>
</evidence>
<dbReference type="InterPro" id="IPR002935">
    <property type="entry name" value="SAM_O-MeTrfase"/>
</dbReference>
<feature type="binding site" evidence="4">
    <location>
        <position position="69"/>
    </location>
    <ligand>
        <name>S-adenosyl-L-methionine</name>
        <dbReference type="ChEBI" id="CHEBI:59789"/>
    </ligand>
</feature>
<reference evidence="5" key="1">
    <citation type="submission" date="2019-12" db="EMBL/GenBank/DDBJ databases">
        <title>Clostridiaceae gen. nov. sp. nov., isolated from sediment in Xinjiang, China.</title>
        <authorList>
            <person name="Zhang R."/>
        </authorList>
    </citation>
    <scope>NUCLEOTIDE SEQUENCE</scope>
    <source>
        <strain evidence="5">D2Q-11</strain>
    </source>
</reference>
<feature type="binding site" evidence="4">
    <location>
        <begin position="113"/>
        <end position="114"/>
    </location>
    <ligand>
        <name>S-adenosyl-L-methionine</name>
        <dbReference type="ChEBI" id="CHEBI:59789"/>
    </ligand>
</feature>
<name>A0A942V195_9FIRM</name>
<dbReference type="PROSITE" id="PS51682">
    <property type="entry name" value="SAM_OMT_I"/>
    <property type="match status" value="1"/>
</dbReference>
<gene>
    <name evidence="4" type="primary">trmR</name>
    <name evidence="5" type="ORF">GOQ27_16255</name>
</gene>
<keyword evidence="4" id="KW-0479">Metal-binding</keyword>
<keyword evidence="2 4" id="KW-0808">Transferase</keyword>
<evidence type="ECO:0000256" key="4">
    <source>
        <dbReference type="HAMAP-Rule" id="MF_02217"/>
    </source>
</evidence>
<protein>
    <recommendedName>
        <fullName evidence="4">tRNA 5-hydroxyuridine methyltransferase</fullName>
        <ecNumber evidence="4">2.1.1.-</ecNumber>
    </recommendedName>
    <alternativeName>
        <fullName evidence="4">ho5U methyltransferase</fullName>
    </alternativeName>
</protein>
<dbReference type="AlphaFoldDB" id="A0A942V195"/>
<dbReference type="EC" id="2.1.1.-" evidence="4"/>
<proteinExistence type="inferred from homology"/>
<accession>A0A942V195</accession>
<dbReference type="GO" id="GO:0008171">
    <property type="term" value="F:O-methyltransferase activity"/>
    <property type="evidence" value="ECO:0007669"/>
    <property type="project" value="InterPro"/>
</dbReference>
<feature type="binding site" evidence="4">
    <location>
        <position position="86"/>
    </location>
    <ligand>
        <name>S-adenosyl-L-methionine</name>
        <dbReference type="ChEBI" id="CHEBI:59789"/>
    </ligand>
</feature>
<comment type="caution">
    <text evidence="5">The sequence shown here is derived from an EMBL/GenBank/DDBJ whole genome shotgun (WGS) entry which is preliminary data.</text>
</comment>
<dbReference type="GO" id="GO:0016300">
    <property type="term" value="F:tRNA (uridine) methyltransferase activity"/>
    <property type="evidence" value="ECO:0007669"/>
    <property type="project" value="UniProtKB-UniRule"/>
</dbReference>
<keyword evidence="4" id="KW-0819">tRNA processing</keyword>
<evidence type="ECO:0000256" key="3">
    <source>
        <dbReference type="ARBA" id="ARBA00022691"/>
    </source>
</evidence>
<comment type="catalytic activity">
    <reaction evidence="4">
        <text>5-hydroxyuridine(34) in tRNA + S-adenosyl-L-methionine = 5-methoxyuridine(34) in tRNA + S-adenosyl-L-homocysteine + H(+)</text>
        <dbReference type="Rhea" id="RHEA:60524"/>
        <dbReference type="Rhea" id="RHEA-COMP:13381"/>
        <dbReference type="Rhea" id="RHEA-COMP:15591"/>
        <dbReference type="ChEBI" id="CHEBI:15378"/>
        <dbReference type="ChEBI" id="CHEBI:57856"/>
        <dbReference type="ChEBI" id="CHEBI:59789"/>
        <dbReference type="ChEBI" id="CHEBI:136877"/>
        <dbReference type="ChEBI" id="CHEBI:143860"/>
    </reaction>
</comment>
<keyword evidence="1 4" id="KW-0489">Methyltransferase</keyword>
<feature type="binding site" evidence="4">
    <location>
        <position position="131"/>
    </location>
    <ligand>
        <name>Mg(2+)</name>
        <dbReference type="ChEBI" id="CHEBI:18420"/>
    </ligand>
</feature>
<organism evidence="5 6">
    <name type="scientific">Anaeromonas frigoriresistens</name>
    <dbReference type="NCBI Taxonomy" id="2683708"/>
    <lineage>
        <taxon>Bacteria</taxon>
        <taxon>Bacillati</taxon>
        <taxon>Bacillota</taxon>
        <taxon>Tissierellia</taxon>
        <taxon>Tissierellales</taxon>
        <taxon>Thermohalobacteraceae</taxon>
        <taxon>Anaeromonas</taxon>
    </lineage>
</organism>
<dbReference type="GO" id="GO:0000287">
    <property type="term" value="F:magnesium ion binding"/>
    <property type="evidence" value="ECO:0007669"/>
    <property type="project" value="UniProtKB-UniRule"/>
</dbReference>
<dbReference type="HAMAP" id="MF_02217">
    <property type="entry name" value="TrmR_methyltr"/>
    <property type="match status" value="1"/>
</dbReference>
<keyword evidence="6" id="KW-1185">Reference proteome</keyword>